<gene>
    <name evidence="3" type="ORF">FISHEDRAFT_58577</name>
</gene>
<feature type="compositionally biased region" description="Basic and acidic residues" evidence="1">
    <location>
        <begin position="804"/>
        <end position="824"/>
    </location>
</feature>
<accession>A0A0D7AGH6</accession>
<evidence type="ECO:0000313" key="4">
    <source>
        <dbReference type="Proteomes" id="UP000054144"/>
    </source>
</evidence>
<proteinExistence type="predicted"/>
<evidence type="ECO:0000313" key="3">
    <source>
        <dbReference type="EMBL" id="KIY48991.1"/>
    </source>
</evidence>
<dbReference type="Proteomes" id="UP000054144">
    <property type="component" value="Unassembled WGS sequence"/>
</dbReference>
<protein>
    <recommendedName>
        <fullName evidence="2">DUF6570 domain-containing protein</fullName>
    </recommendedName>
</protein>
<evidence type="ECO:0000259" key="2">
    <source>
        <dbReference type="Pfam" id="PF20209"/>
    </source>
</evidence>
<name>A0A0D7AGH6_9AGAR</name>
<feature type="compositionally biased region" description="Basic and acidic residues" evidence="1">
    <location>
        <begin position="882"/>
        <end position="921"/>
    </location>
</feature>
<sequence>METLCVEDLINASHAFLFIPTSVQQHKADIIKYLQSHGPPELLDELRRRALDRAQQLQQVKDEKKHQANLRRAEKRKVEREDAKCLRTEWDTSKFLDLPNDDELCDIYRQMYEATSTADSLKLVYCAVCGCERDHLDPKNHYIRIPLNDLPNAHRLIPQRPHPAQQLMNGMLLAEAGIHREQDMTSIDICNDCHKALQHGNANDDEPPKYSWVNNLWIGEVLIQLQCLTIPESLLISLVYPRVIITKLFPKARIASMLEGNMMPRHPAILASILSITFIGKGKIPKNWIRQSFCLPAEDKVPQEIWRCIQHERDEGVLDEEDGGYVVEDDDITSNGDEDDERKLDETIITAKDVPSVEKIPGDFEFNEDDVSDKEGDISGSLDCNLQNVTVSELLQWGLKNMLHDEEDIEEKDYFIWHSGKLVPDFGRAPHTEGITRCCLSLNIFGGVFVKRTDDFKNIICSSLWCLAYFNVEKRLDQLNSKCEDLDIDKIKEYLKSDRFQEKIIKFICTHLRSYLPELQSRESTKDVAKETEVAFTCHPPHPDDKDFDDAIQSLELRPACNNQIHTCDICDNDFIDENGNWGSKQTYGYINGWVPSILTWTRSNNDGKLLTNGADTKNITFYVTSYIAKNQHDKSNITVIACKTFAFHEQMSAKEVGDDICNQHRKLLFRLSHALNSEQVLSGPMVVSYLMGWGDMYQSHQYMMIYWSKFIEELLKVFPGLRKKVQSRNLDKEENPLPNEEDSADGIEEMRKEDMMIVNRVDEHNGYRHDKEGRLDQESEEKMMDIDGLDRWDSQARLNSESENDRMDIDGMDRQDDQTRSDWESEEEQQVDRDGLDRLNGQTTLNWESGKERMDIVGMDRQDDQTQSDWKSEEEQNDGDGLDRQDSQVRLDWQSGKERMNRDGMDRQDDQTRLDWKSEEEQNDGDGLDRQDSQARLDWGSREKGVDEKNDYESEVMGSTSNKPTVDEDMEGRLYAKSQFTDYTLHGKEAETMNVIELFVDTYDSKVNTCTMSNNEDDSSEDDDLESDEHNNLANFIGAQFPSADDEDNKEFYYASMLLLLKHWWNISKDLKSQTQTWEEAYLEFTTTMTEGQKNIISGIQYFHKCQRSAADKKEETNWNDDEKRVHQQRCEQDLSIEEPAEEEESNANWLMEEVLLTVEKSMENSAEKLHGQNTVLAGQCCGILGDATINSFVGGHPHTNVSCVMGGDVIDIASWTAKLNSVLISEDNVSDSQTLSR</sequence>
<dbReference type="EMBL" id="KN881759">
    <property type="protein sequence ID" value="KIY48991.1"/>
    <property type="molecule type" value="Genomic_DNA"/>
</dbReference>
<dbReference type="InterPro" id="IPR046700">
    <property type="entry name" value="DUF6570"/>
</dbReference>
<keyword evidence="4" id="KW-1185">Reference proteome</keyword>
<feature type="compositionally biased region" description="Basic and acidic residues" evidence="1">
    <location>
        <begin position="928"/>
        <end position="953"/>
    </location>
</feature>
<feature type="region of interest" description="Disordered" evidence="1">
    <location>
        <begin position="760"/>
        <end position="781"/>
    </location>
</feature>
<feature type="compositionally biased region" description="Basic and acidic residues" evidence="1">
    <location>
        <begin position="850"/>
        <end position="875"/>
    </location>
</feature>
<feature type="domain" description="DUF6570" evidence="2">
    <location>
        <begin position="207"/>
        <end position="297"/>
    </location>
</feature>
<dbReference type="Pfam" id="PF20209">
    <property type="entry name" value="DUF6570"/>
    <property type="match status" value="1"/>
</dbReference>
<reference evidence="3 4" key="1">
    <citation type="journal article" date="2015" name="Fungal Genet. Biol.">
        <title>Evolution of novel wood decay mechanisms in Agaricales revealed by the genome sequences of Fistulina hepatica and Cylindrobasidium torrendii.</title>
        <authorList>
            <person name="Floudas D."/>
            <person name="Held B.W."/>
            <person name="Riley R."/>
            <person name="Nagy L.G."/>
            <person name="Koehler G."/>
            <person name="Ransdell A.S."/>
            <person name="Younus H."/>
            <person name="Chow J."/>
            <person name="Chiniquy J."/>
            <person name="Lipzen A."/>
            <person name="Tritt A."/>
            <person name="Sun H."/>
            <person name="Haridas S."/>
            <person name="LaButti K."/>
            <person name="Ohm R.A."/>
            <person name="Kues U."/>
            <person name="Blanchette R.A."/>
            <person name="Grigoriev I.V."/>
            <person name="Minto R.E."/>
            <person name="Hibbett D.S."/>
        </authorList>
    </citation>
    <scope>NUCLEOTIDE SEQUENCE [LARGE SCALE GENOMIC DNA]</scope>
    <source>
        <strain evidence="3 4">ATCC 64428</strain>
    </source>
</reference>
<organism evidence="3 4">
    <name type="scientific">Fistulina hepatica ATCC 64428</name>
    <dbReference type="NCBI Taxonomy" id="1128425"/>
    <lineage>
        <taxon>Eukaryota</taxon>
        <taxon>Fungi</taxon>
        <taxon>Dikarya</taxon>
        <taxon>Basidiomycota</taxon>
        <taxon>Agaricomycotina</taxon>
        <taxon>Agaricomycetes</taxon>
        <taxon>Agaricomycetidae</taxon>
        <taxon>Agaricales</taxon>
        <taxon>Fistulinaceae</taxon>
        <taxon>Fistulina</taxon>
    </lineage>
</organism>
<evidence type="ECO:0000256" key="1">
    <source>
        <dbReference type="SAM" id="MobiDB-lite"/>
    </source>
</evidence>
<dbReference type="OrthoDB" id="3257061at2759"/>
<feature type="region of interest" description="Disordered" evidence="1">
    <location>
        <begin position="799"/>
        <end position="968"/>
    </location>
</feature>
<dbReference type="AlphaFoldDB" id="A0A0D7AGH6"/>